<keyword evidence="2" id="KW-0645">Protease</keyword>
<dbReference type="InterPro" id="IPR001478">
    <property type="entry name" value="PDZ"/>
</dbReference>
<feature type="compositionally biased region" description="Polar residues" evidence="4">
    <location>
        <begin position="33"/>
        <end position="91"/>
    </location>
</feature>
<evidence type="ECO:0000259" key="6">
    <source>
        <dbReference type="Pfam" id="PF13180"/>
    </source>
</evidence>
<accession>A0A9D1UFU2</accession>
<dbReference type="InterPro" id="IPR036034">
    <property type="entry name" value="PDZ_sf"/>
</dbReference>
<dbReference type="Proteomes" id="UP000824205">
    <property type="component" value="Unassembled WGS sequence"/>
</dbReference>
<dbReference type="Pfam" id="PF13365">
    <property type="entry name" value="Trypsin_2"/>
    <property type="match status" value="1"/>
</dbReference>
<proteinExistence type="inferred from homology"/>
<dbReference type="InterPro" id="IPR009003">
    <property type="entry name" value="Peptidase_S1_PA"/>
</dbReference>
<keyword evidence="5" id="KW-0472">Membrane</keyword>
<dbReference type="PANTHER" id="PTHR22939:SF129">
    <property type="entry name" value="SERINE PROTEASE HTRA2, MITOCHONDRIAL"/>
    <property type="match status" value="1"/>
</dbReference>
<dbReference type="Gene3D" id="2.40.10.120">
    <property type="match status" value="1"/>
</dbReference>
<dbReference type="EMBL" id="DXGE01000020">
    <property type="protein sequence ID" value="HIW85798.1"/>
    <property type="molecule type" value="Genomic_DNA"/>
</dbReference>
<feature type="compositionally biased region" description="Low complexity" evidence="4">
    <location>
        <begin position="17"/>
        <end position="30"/>
    </location>
</feature>
<dbReference type="SUPFAM" id="SSF50494">
    <property type="entry name" value="Trypsin-like serine proteases"/>
    <property type="match status" value="1"/>
</dbReference>
<feature type="region of interest" description="Disordered" evidence="4">
    <location>
        <begin position="1"/>
        <end position="102"/>
    </location>
</feature>
<protein>
    <submittedName>
        <fullName evidence="7">Trypsin-like peptidase domain-containing protein</fullName>
    </submittedName>
</protein>
<feature type="region of interest" description="Disordered" evidence="4">
    <location>
        <begin position="149"/>
        <end position="177"/>
    </location>
</feature>
<sequence length="518" mass="53816">MSNEYQNGFTPEENHAAADGNANGAEQAGAYQNPGQNTASGENDTTYHYSYAGQNGNNTNYYSAPGTGNTGYNAQPNGSGYYAQNQQSATEQSKKVKKHKKQKTVEYDAFGNPIKPKKNKTAIAIAVVIAICVIAAIIGVIVSVTGGGSSQGGAQENPSSSAGAQIQESEGNVASTDNEGNYTVAGIAQNFMDSCVGISVYTESTPYSYFYGYGSGSDSSGEQTLSGEGSGIIMLEDGGYTYIMTCAHVISDGSSFTVTLNNGDEYDATLVGYDNQTDIGVLRINATGLQVAEFADSDSAAVGEQVVAIGCPGGLEFMNSVTSGYISAVARPVSSSIGYDQECIQTDAAINPGNSGGALFNMSGQVIGVNSSKIASTEYEGMGFAVPSNTAIATANSLIRVGYVEGRAQIGITYTSIENYSNANAILNALEELGYADANGTMVINEVNADSDLASKNVREYDMIVAVNGETLTSTDIMTSTLADCSPGDTITLTIARIENNQITTFDVECVLSESTGN</sequence>
<dbReference type="Gene3D" id="2.30.42.10">
    <property type="match status" value="1"/>
</dbReference>
<name>A0A9D1UFU2_9FIRM</name>
<evidence type="ECO:0000256" key="5">
    <source>
        <dbReference type="SAM" id="Phobius"/>
    </source>
</evidence>
<dbReference type="InterPro" id="IPR001940">
    <property type="entry name" value="Peptidase_S1C"/>
</dbReference>
<organism evidence="7 8">
    <name type="scientific">Candidatus Eubacterium faecipullorum</name>
    <dbReference type="NCBI Taxonomy" id="2838571"/>
    <lineage>
        <taxon>Bacteria</taxon>
        <taxon>Bacillati</taxon>
        <taxon>Bacillota</taxon>
        <taxon>Clostridia</taxon>
        <taxon>Eubacteriales</taxon>
        <taxon>Eubacteriaceae</taxon>
        <taxon>Eubacterium</taxon>
    </lineage>
</organism>
<evidence type="ECO:0000256" key="3">
    <source>
        <dbReference type="ARBA" id="ARBA00022801"/>
    </source>
</evidence>
<evidence type="ECO:0000313" key="7">
    <source>
        <dbReference type="EMBL" id="HIW85798.1"/>
    </source>
</evidence>
<feature type="compositionally biased region" description="Polar residues" evidence="4">
    <location>
        <begin position="156"/>
        <end position="177"/>
    </location>
</feature>
<feature type="domain" description="PDZ" evidence="6">
    <location>
        <begin position="410"/>
        <end position="508"/>
    </location>
</feature>
<evidence type="ECO:0000256" key="4">
    <source>
        <dbReference type="SAM" id="MobiDB-lite"/>
    </source>
</evidence>
<reference evidence="7" key="2">
    <citation type="submission" date="2021-04" db="EMBL/GenBank/DDBJ databases">
        <authorList>
            <person name="Gilroy R."/>
        </authorList>
    </citation>
    <scope>NUCLEOTIDE SEQUENCE</scope>
    <source>
        <strain evidence="7">421</strain>
    </source>
</reference>
<evidence type="ECO:0000313" key="8">
    <source>
        <dbReference type="Proteomes" id="UP000824205"/>
    </source>
</evidence>
<dbReference type="Pfam" id="PF13180">
    <property type="entry name" value="PDZ_2"/>
    <property type="match status" value="1"/>
</dbReference>
<dbReference type="GO" id="GO:0004252">
    <property type="term" value="F:serine-type endopeptidase activity"/>
    <property type="evidence" value="ECO:0007669"/>
    <property type="project" value="InterPro"/>
</dbReference>
<dbReference type="SUPFAM" id="SSF50156">
    <property type="entry name" value="PDZ domain-like"/>
    <property type="match status" value="1"/>
</dbReference>
<gene>
    <name evidence="7" type="ORF">IAA48_04810</name>
</gene>
<dbReference type="AlphaFoldDB" id="A0A9D1UFU2"/>
<dbReference type="PRINTS" id="PR00834">
    <property type="entry name" value="PROTEASES2C"/>
</dbReference>
<evidence type="ECO:0000256" key="2">
    <source>
        <dbReference type="ARBA" id="ARBA00022670"/>
    </source>
</evidence>
<dbReference type="GO" id="GO:0006515">
    <property type="term" value="P:protein quality control for misfolded or incompletely synthesized proteins"/>
    <property type="evidence" value="ECO:0007669"/>
    <property type="project" value="TreeGrafter"/>
</dbReference>
<dbReference type="PANTHER" id="PTHR22939">
    <property type="entry name" value="SERINE PROTEASE FAMILY S1C HTRA-RELATED"/>
    <property type="match status" value="1"/>
</dbReference>
<reference evidence="7" key="1">
    <citation type="journal article" date="2021" name="PeerJ">
        <title>Extensive microbial diversity within the chicken gut microbiome revealed by metagenomics and culture.</title>
        <authorList>
            <person name="Gilroy R."/>
            <person name="Ravi A."/>
            <person name="Getino M."/>
            <person name="Pursley I."/>
            <person name="Horton D.L."/>
            <person name="Alikhan N.F."/>
            <person name="Baker D."/>
            <person name="Gharbi K."/>
            <person name="Hall N."/>
            <person name="Watson M."/>
            <person name="Adriaenssens E.M."/>
            <person name="Foster-Nyarko E."/>
            <person name="Jarju S."/>
            <person name="Secka A."/>
            <person name="Antonio M."/>
            <person name="Oren A."/>
            <person name="Chaudhuri R.R."/>
            <person name="La Ragione R."/>
            <person name="Hildebrand F."/>
            <person name="Pallen M.J."/>
        </authorList>
    </citation>
    <scope>NUCLEOTIDE SEQUENCE</scope>
    <source>
        <strain evidence="7">421</strain>
    </source>
</reference>
<keyword evidence="3" id="KW-0378">Hydrolase</keyword>
<keyword evidence="5" id="KW-1133">Transmembrane helix</keyword>
<evidence type="ECO:0000256" key="1">
    <source>
        <dbReference type="ARBA" id="ARBA00010541"/>
    </source>
</evidence>
<dbReference type="GO" id="GO:0042597">
    <property type="term" value="C:periplasmic space"/>
    <property type="evidence" value="ECO:0007669"/>
    <property type="project" value="TreeGrafter"/>
</dbReference>
<comment type="similarity">
    <text evidence="1">Belongs to the peptidase S1C family.</text>
</comment>
<comment type="caution">
    <text evidence="7">The sequence shown here is derived from an EMBL/GenBank/DDBJ whole genome shotgun (WGS) entry which is preliminary data.</text>
</comment>
<feature type="transmembrane region" description="Helical" evidence="5">
    <location>
        <begin position="122"/>
        <end position="142"/>
    </location>
</feature>
<keyword evidence="5" id="KW-0812">Transmembrane</keyword>